<dbReference type="RefSeq" id="WP_154617114.1">
    <property type="nucleotide sequence ID" value="NZ_CP053660.1"/>
</dbReference>
<evidence type="ECO:0000313" key="2">
    <source>
        <dbReference type="Proteomes" id="UP000433406"/>
    </source>
</evidence>
<accession>A0A6I3JG73</accession>
<evidence type="ECO:0000313" key="1">
    <source>
        <dbReference type="EMBL" id="MTB97274.1"/>
    </source>
</evidence>
<protein>
    <submittedName>
        <fullName evidence="1">Uncharacterized protein</fullName>
    </submittedName>
</protein>
<reference evidence="1 2" key="1">
    <citation type="submission" date="2019-10" db="EMBL/GenBank/DDBJ databases">
        <title>Nocardioides novel species isolated from the excrement of Marmot.</title>
        <authorList>
            <person name="Zhang G."/>
        </authorList>
    </citation>
    <scope>NUCLEOTIDE SEQUENCE [LARGE SCALE GENOMIC DNA]</scope>
    <source>
        <strain evidence="2">zg-579</strain>
    </source>
</reference>
<proteinExistence type="predicted"/>
<comment type="caution">
    <text evidence="1">The sequence shown here is derived from an EMBL/GenBank/DDBJ whole genome shotgun (WGS) entry which is preliminary data.</text>
</comment>
<keyword evidence="2" id="KW-1185">Reference proteome</keyword>
<dbReference type="EMBL" id="WLCI01000021">
    <property type="protein sequence ID" value="MTB97274.1"/>
    <property type="molecule type" value="Genomic_DNA"/>
</dbReference>
<dbReference type="Proteomes" id="UP000433406">
    <property type="component" value="Unassembled WGS sequence"/>
</dbReference>
<name>A0A6I3JG73_9ACTN</name>
<dbReference type="AlphaFoldDB" id="A0A6I3JG73"/>
<sequence length="438" mass="47653">MYGETGAAMRAEFAALLRQHRVQQRLVGTTAEEREELGGLIRTYRQSVIVWLSQAMRAASPLAFSNMPPAQPNPFRSVGVSSAHLTAAGELARALDLARQQSTARPGSTDELATPNANPMVDRWRRAARAAALAEHDTSEQVSAQMTAPQAQALVGDVAALTQALVVLDQRYKNTPGWEPLAQSARLGWASLAAALDVNLGQPDYAVDHLGWRPKTKVITGPARPGILGVIQAQHNLVIRMKSVPNATNLRLIVDSQRLVSTHLAPYAARIDERLAERWSTRADTYSVMQKQLREVGGLLGRGGLAVAEGANAVTRLKALPKDTILEPRVLSGFQLLFHRLDDRIADVIEDGVEHGAFFKRVTLPRLVGGGGQLVHPVRERFVPITSATDLAVVKTVRERLRPKDEPPEATPGPTRVDLHSALIHRPIKGRAVEVPNI</sequence>
<gene>
    <name evidence="1" type="ORF">GGQ22_19600</name>
</gene>
<organism evidence="1 2">
    <name type="scientific">Nocardioides marmotae</name>
    <dbReference type="NCBI Taxonomy" id="2663857"/>
    <lineage>
        <taxon>Bacteria</taxon>
        <taxon>Bacillati</taxon>
        <taxon>Actinomycetota</taxon>
        <taxon>Actinomycetes</taxon>
        <taxon>Propionibacteriales</taxon>
        <taxon>Nocardioidaceae</taxon>
        <taxon>Nocardioides</taxon>
    </lineage>
</organism>